<proteinExistence type="predicted"/>
<sequence length="180" mass="20007">MGNCEHCDYNYISPESEPKPNENANAKEKAEAKHESESSSKHPVRQMPTVNKLTQKVKGSIETNLLKCKQCGSMMDLNNNVSYYPFQLFPHKYKANMNCSSLQTPGIDYHLSEPIQTGQLPHGRTSRIAGTPQILSIWNVDDHGMGRCDQTGRLDGELAYASLIWSYQTAASNGLGFEAP</sequence>
<dbReference type="Proteomes" id="UP001629113">
    <property type="component" value="Unassembled WGS sequence"/>
</dbReference>
<feature type="region of interest" description="Disordered" evidence="1">
    <location>
        <begin position="1"/>
        <end position="55"/>
    </location>
</feature>
<feature type="compositionally biased region" description="Basic and acidic residues" evidence="1">
    <location>
        <begin position="16"/>
        <end position="40"/>
    </location>
</feature>
<keyword evidence="3" id="KW-1185">Reference proteome</keyword>
<evidence type="ECO:0000313" key="2">
    <source>
        <dbReference type="EMBL" id="KAL3422210.1"/>
    </source>
</evidence>
<evidence type="ECO:0000313" key="3">
    <source>
        <dbReference type="Proteomes" id="UP001629113"/>
    </source>
</evidence>
<accession>A0ABR4PG13</accession>
<organism evidence="2 3">
    <name type="scientific">Phlyctema vagabunda</name>
    <dbReference type="NCBI Taxonomy" id="108571"/>
    <lineage>
        <taxon>Eukaryota</taxon>
        <taxon>Fungi</taxon>
        <taxon>Dikarya</taxon>
        <taxon>Ascomycota</taxon>
        <taxon>Pezizomycotina</taxon>
        <taxon>Leotiomycetes</taxon>
        <taxon>Helotiales</taxon>
        <taxon>Dermateaceae</taxon>
        <taxon>Phlyctema</taxon>
    </lineage>
</organism>
<evidence type="ECO:0000256" key="1">
    <source>
        <dbReference type="SAM" id="MobiDB-lite"/>
    </source>
</evidence>
<comment type="caution">
    <text evidence="2">The sequence shown here is derived from an EMBL/GenBank/DDBJ whole genome shotgun (WGS) entry which is preliminary data.</text>
</comment>
<reference evidence="2 3" key="1">
    <citation type="submission" date="2024-06" db="EMBL/GenBank/DDBJ databases">
        <title>Complete genome of Phlyctema vagabunda strain 19-DSS-EL-015.</title>
        <authorList>
            <person name="Fiorenzani C."/>
        </authorList>
    </citation>
    <scope>NUCLEOTIDE SEQUENCE [LARGE SCALE GENOMIC DNA]</scope>
    <source>
        <strain evidence="2 3">19-DSS-EL-015</strain>
    </source>
</reference>
<name>A0ABR4PG13_9HELO</name>
<dbReference type="EMBL" id="JBFCZG010000005">
    <property type="protein sequence ID" value="KAL3422210.1"/>
    <property type="molecule type" value="Genomic_DNA"/>
</dbReference>
<protein>
    <submittedName>
        <fullName evidence="2">Uncharacterized protein</fullName>
    </submittedName>
</protein>
<gene>
    <name evidence="2" type="ORF">PVAG01_06366</name>
</gene>